<dbReference type="AlphaFoldDB" id="A0AAV1AIM1"/>
<proteinExistence type="predicted"/>
<keyword evidence="3" id="KW-1185">Reference proteome</keyword>
<evidence type="ECO:0000313" key="2">
    <source>
        <dbReference type="EMBL" id="CAI8608955.1"/>
    </source>
</evidence>
<accession>A0AAV1AIM1</accession>
<evidence type="ECO:0000256" key="1">
    <source>
        <dbReference type="SAM" id="MobiDB-lite"/>
    </source>
</evidence>
<gene>
    <name evidence="2" type="ORF">VFH_IV110240</name>
</gene>
<name>A0AAV1AIM1_VICFA</name>
<sequence>MLTPTFGTYWRLTKELSYLCIILCISCSFRSESRVSSVDCPLATQEEFQKHCDWPENKPFYLVEAAEEDGVSDDGVGDSSFDDDMKS</sequence>
<protein>
    <submittedName>
        <fullName evidence="2">Uncharacterized protein</fullName>
    </submittedName>
</protein>
<organism evidence="2 3">
    <name type="scientific">Vicia faba</name>
    <name type="common">Broad bean</name>
    <name type="synonym">Faba vulgaris</name>
    <dbReference type="NCBI Taxonomy" id="3906"/>
    <lineage>
        <taxon>Eukaryota</taxon>
        <taxon>Viridiplantae</taxon>
        <taxon>Streptophyta</taxon>
        <taxon>Embryophyta</taxon>
        <taxon>Tracheophyta</taxon>
        <taxon>Spermatophyta</taxon>
        <taxon>Magnoliopsida</taxon>
        <taxon>eudicotyledons</taxon>
        <taxon>Gunneridae</taxon>
        <taxon>Pentapetalae</taxon>
        <taxon>rosids</taxon>
        <taxon>fabids</taxon>
        <taxon>Fabales</taxon>
        <taxon>Fabaceae</taxon>
        <taxon>Papilionoideae</taxon>
        <taxon>50 kb inversion clade</taxon>
        <taxon>NPAAA clade</taxon>
        <taxon>Hologalegina</taxon>
        <taxon>IRL clade</taxon>
        <taxon>Fabeae</taxon>
        <taxon>Vicia</taxon>
    </lineage>
</organism>
<dbReference type="Proteomes" id="UP001157006">
    <property type="component" value="Chromosome 4"/>
</dbReference>
<evidence type="ECO:0000313" key="3">
    <source>
        <dbReference type="Proteomes" id="UP001157006"/>
    </source>
</evidence>
<feature type="region of interest" description="Disordered" evidence="1">
    <location>
        <begin position="68"/>
        <end position="87"/>
    </location>
</feature>
<dbReference type="EMBL" id="OX451739">
    <property type="protein sequence ID" value="CAI8608955.1"/>
    <property type="molecule type" value="Genomic_DNA"/>
</dbReference>
<reference evidence="2 3" key="1">
    <citation type="submission" date="2023-01" db="EMBL/GenBank/DDBJ databases">
        <authorList>
            <person name="Kreplak J."/>
        </authorList>
    </citation>
    <scope>NUCLEOTIDE SEQUENCE [LARGE SCALE GENOMIC DNA]</scope>
</reference>